<evidence type="ECO:0000256" key="3">
    <source>
        <dbReference type="ARBA" id="ARBA00022690"/>
    </source>
</evidence>
<evidence type="ECO:0000256" key="2">
    <source>
        <dbReference type="ARBA" id="ARBA00022525"/>
    </source>
</evidence>
<dbReference type="PROSITE" id="PS51465">
    <property type="entry name" value="KAZAL_2"/>
    <property type="match status" value="4"/>
</dbReference>
<feature type="signal peptide" evidence="6">
    <location>
        <begin position="1"/>
        <end position="23"/>
    </location>
</feature>
<dbReference type="AlphaFoldDB" id="A0ABD0SSI3"/>
<dbReference type="GO" id="GO:0004867">
    <property type="term" value="F:serine-type endopeptidase inhibitor activity"/>
    <property type="evidence" value="ECO:0007669"/>
    <property type="project" value="UniProtKB-KW"/>
</dbReference>
<accession>A0ABD0SSI3</accession>
<feature type="domain" description="Kazal-like" evidence="7">
    <location>
        <begin position="124"/>
        <end position="173"/>
    </location>
</feature>
<proteinExistence type="predicted"/>
<keyword evidence="6" id="KW-0732">Signal</keyword>
<feature type="chain" id="PRO_5044880191" description="Kazal-like domain-containing protein" evidence="6">
    <location>
        <begin position="24"/>
        <end position="231"/>
    </location>
</feature>
<dbReference type="EMBL" id="JBEDNZ010000017">
    <property type="protein sequence ID" value="KAL0821993.1"/>
    <property type="molecule type" value="Genomic_DNA"/>
</dbReference>
<dbReference type="SMART" id="SM00280">
    <property type="entry name" value="KAZAL"/>
    <property type="match status" value="4"/>
</dbReference>
<feature type="domain" description="Kazal-like" evidence="7">
    <location>
        <begin position="177"/>
        <end position="226"/>
    </location>
</feature>
<dbReference type="GO" id="GO:0005576">
    <property type="term" value="C:extracellular region"/>
    <property type="evidence" value="ECO:0007669"/>
    <property type="project" value="UniProtKB-SubCell"/>
</dbReference>
<dbReference type="PANTHER" id="PTHR21179">
    <property type="entry name" value="SERINE-TYPE ENDOPEPTIDASE INHIBITOR"/>
    <property type="match status" value="1"/>
</dbReference>
<dbReference type="Gene3D" id="3.30.60.30">
    <property type="match status" value="4"/>
</dbReference>
<evidence type="ECO:0000256" key="5">
    <source>
        <dbReference type="ARBA" id="ARBA00023157"/>
    </source>
</evidence>
<gene>
    <name evidence="8" type="ORF">ABMA28_005379</name>
</gene>
<sequence length="231" mass="25248">MCVRFLLLRKFFILAVAVTAVSSTSLCPCVKVYQPVCGSDGITYPNICTLKCKQTSDHNLTLGYEGECEELCFCPLDYNPVCGRNGETYPNNCAFKCAKSSNTGLELSHKGECSNENIRAKKSIESQLDCPCTKKLSQVCGTDGNTYGNACLLRCAAKIKPGLKIAHKNRCLFHIKNPILTSCTCPYTIQYVCGTDGATYDNPCILKCAADTNPGLGRAHRGRCENKTYFS</sequence>
<evidence type="ECO:0000313" key="9">
    <source>
        <dbReference type="Proteomes" id="UP001549921"/>
    </source>
</evidence>
<dbReference type="SUPFAM" id="SSF100895">
    <property type="entry name" value="Kazal-type serine protease inhibitors"/>
    <property type="match status" value="4"/>
</dbReference>
<dbReference type="Pfam" id="PF07648">
    <property type="entry name" value="Kazal_2"/>
    <property type="match status" value="2"/>
</dbReference>
<evidence type="ECO:0000256" key="1">
    <source>
        <dbReference type="ARBA" id="ARBA00004613"/>
    </source>
</evidence>
<dbReference type="InterPro" id="IPR002350">
    <property type="entry name" value="Kazal_dom"/>
</dbReference>
<organism evidence="8 9">
    <name type="scientific">Loxostege sticticalis</name>
    <name type="common">Beet webworm moth</name>
    <dbReference type="NCBI Taxonomy" id="481309"/>
    <lineage>
        <taxon>Eukaryota</taxon>
        <taxon>Metazoa</taxon>
        <taxon>Ecdysozoa</taxon>
        <taxon>Arthropoda</taxon>
        <taxon>Hexapoda</taxon>
        <taxon>Insecta</taxon>
        <taxon>Pterygota</taxon>
        <taxon>Neoptera</taxon>
        <taxon>Endopterygota</taxon>
        <taxon>Lepidoptera</taxon>
        <taxon>Glossata</taxon>
        <taxon>Ditrysia</taxon>
        <taxon>Pyraloidea</taxon>
        <taxon>Crambidae</taxon>
        <taxon>Pyraustinae</taxon>
        <taxon>Loxostege</taxon>
    </lineage>
</organism>
<evidence type="ECO:0000313" key="8">
    <source>
        <dbReference type="EMBL" id="KAL0821993.1"/>
    </source>
</evidence>
<keyword evidence="5" id="KW-1015">Disulfide bond</keyword>
<evidence type="ECO:0000256" key="6">
    <source>
        <dbReference type="SAM" id="SignalP"/>
    </source>
</evidence>
<dbReference type="Proteomes" id="UP001549921">
    <property type="component" value="Unassembled WGS sequence"/>
</dbReference>
<feature type="domain" description="Kazal-like" evidence="7">
    <location>
        <begin position="21"/>
        <end position="59"/>
    </location>
</feature>
<dbReference type="InterPro" id="IPR039932">
    <property type="entry name" value="Spink4-like"/>
</dbReference>
<dbReference type="FunFam" id="3.30.60.30:FF:000067">
    <property type="entry name" value="Thrombin inhibitor rhodniin"/>
    <property type="match status" value="1"/>
</dbReference>
<keyword evidence="3" id="KW-0646">Protease inhibitor</keyword>
<dbReference type="CDD" id="cd00104">
    <property type="entry name" value="KAZAL_FS"/>
    <property type="match status" value="4"/>
</dbReference>
<keyword evidence="4" id="KW-0722">Serine protease inhibitor</keyword>
<dbReference type="PROSITE" id="PS00282">
    <property type="entry name" value="KAZAL_1"/>
    <property type="match status" value="3"/>
</dbReference>
<keyword evidence="2" id="KW-0964">Secreted</keyword>
<comment type="caution">
    <text evidence="8">The sequence shown here is derived from an EMBL/GenBank/DDBJ whole genome shotgun (WGS) entry which is preliminary data.</text>
</comment>
<feature type="domain" description="Kazal-like" evidence="7">
    <location>
        <begin position="62"/>
        <end position="115"/>
    </location>
</feature>
<evidence type="ECO:0000256" key="4">
    <source>
        <dbReference type="ARBA" id="ARBA00022900"/>
    </source>
</evidence>
<comment type="subcellular location">
    <subcellularLocation>
        <location evidence="1">Secreted</location>
    </subcellularLocation>
</comment>
<evidence type="ECO:0000259" key="7">
    <source>
        <dbReference type="PROSITE" id="PS51465"/>
    </source>
</evidence>
<dbReference type="Pfam" id="PF00050">
    <property type="entry name" value="Kazal_1"/>
    <property type="match status" value="2"/>
</dbReference>
<reference evidence="8 9" key="1">
    <citation type="submission" date="2024-06" db="EMBL/GenBank/DDBJ databases">
        <title>A chromosome-level genome assembly of beet webworm, Loxostege sticticalis.</title>
        <authorList>
            <person name="Zhang Y."/>
        </authorList>
    </citation>
    <scope>NUCLEOTIDE SEQUENCE [LARGE SCALE GENOMIC DNA]</scope>
    <source>
        <strain evidence="8">AQ028</strain>
        <tissue evidence="8">Male pupae</tissue>
    </source>
</reference>
<dbReference type="PANTHER" id="PTHR21179:SF0">
    <property type="entry name" value="SERINE PROTEASE INHIBITOR KAZAL-TYPE 4"/>
    <property type="match status" value="1"/>
</dbReference>
<dbReference type="InterPro" id="IPR036058">
    <property type="entry name" value="Kazal_dom_sf"/>
</dbReference>
<name>A0ABD0SSI3_LOXSC</name>
<protein>
    <recommendedName>
        <fullName evidence="7">Kazal-like domain-containing protein</fullName>
    </recommendedName>
</protein>